<keyword evidence="2" id="KW-1185">Reference proteome</keyword>
<dbReference type="AlphaFoldDB" id="A0A846QTX9"/>
<dbReference type="CDD" id="cd16018">
    <property type="entry name" value="Enpp"/>
    <property type="match status" value="1"/>
</dbReference>
<comment type="caution">
    <text evidence="1">The sequence shown here is derived from an EMBL/GenBank/DDBJ whole genome shotgun (WGS) entry which is preliminary data.</text>
</comment>
<evidence type="ECO:0000313" key="2">
    <source>
        <dbReference type="Proteomes" id="UP000590442"/>
    </source>
</evidence>
<evidence type="ECO:0000313" key="1">
    <source>
        <dbReference type="EMBL" id="NJB70687.1"/>
    </source>
</evidence>
<proteinExistence type="predicted"/>
<organism evidence="1 2">
    <name type="scientific">Saonia flava</name>
    <dbReference type="NCBI Taxonomy" id="523696"/>
    <lineage>
        <taxon>Bacteria</taxon>
        <taxon>Pseudomonadati</taxon>
        <taxon>Bacteroidota</taxon>
        <taxon>Flavobacteriia</taxon>
        <taxon>Flavobacteriales</taxon>
        <taxon>Flavobacteriaceae</taxon>
        <taxon>Saonia</taxon>
    </lineage>
</organism>
<reference evidence="1 2" key="1">
    <citation type="submission" date="2020-03" db="EMBL/GenBank/DDBJ databases">
        <title>Genomic Encyclopedia of Type Strains, Phase IV (KMG-IV): sequencing the most valuable type-strain genomes for metagenomic binning, comparative biology and taxonomic classification.</title>
        <authorList>
            <person name="Goeker M."/>
        </authorList>
    </citation>
    <scope>NUCLEOTIDE SEQUENCE [LARGE SCALE GENOMIC DNA]</scope>
    <source>
        <strain evidence="1 2">DSM 29762</strain>
    </source>
</reference>
<dbReference type="InterPro" id="IPR017850">
    <property type="entry name" value="Alkaline_phosphatase_core_sf"/>
</dbReference>
<dbReference type="EMBL" id="JAATJJ010000001">
    <property type="protein sequence ID" value="NJB70687.1"/>
    <property type="molecule type" value="Genomic_DNA"/>
</dbReference>
<dbReference type="PANTHER" id="PTHR10151">
    <property type="entry name" value="ECTONUCLEOTIDE PYROPHOSPHATASE/PHOSPHODIESTERASE"/>
    <property type="match status" value="1"/>
</dbReference>
<gene>
    <name evidence="1" type="ORF">GGR42_001149</name>
</gene>
<dbReference type="PANTHER" id="PTHR10151:SF120">
    <property type="entry name" value="BIS(5'-ADENOSYL)-TRIPHOSPHATASE"/>
    <property type="match status" value="1"/>
</dbReference>
<name>A0A846QTX9_9FLAO</name>
<dbReference type="Gene3D" id="3.40.720.10">
    <property type="entry name" value="Alkaline Phosphatase, subunit A"/>
    <property type="match status" value="1"/>
</dbReference>
<dbReference type="InterPro" id="IPR002591">
    <property type="entry name" value="Phosphodiest/P_Trfase"/>
</dbReference>
<accession>A0A846QTX9</accession>
<dbReference type="RefSeq" id="WP_167961709.1">
    <property type="nucleotide sequence ID" value="NZ_JAATJJ010000001.1"/>
</dbReference>
<dbReference type="Gene3D" id="3.30.1360.180">
    <property type="match status" value="1"/>
</dbReference>
<dbReference type="Pfam" id="PF01663">
    <property type="entry name" value="Phosphodiest"/>
    <property type="match status" value="1"/>
</dbReference>
<sequence>MTKRNFIHVLIFIFLTIILFSCKSVEKIVDGASTTNSKTALKKPYLILVSLDGFRWDYVERFNPPNLINFIKNGVKAESLIPSFPSKTFPNHYTIATGMYPDHHGILGNYFYSYKKDQTYAIRNREMVEDGSFYGGIPIWVQADKAGMVSASYFFVGTEADIQGIKPTYHYTYNASIKNEVRVAQALDWLALPPKTRPHIITLYFSDMDDVGHRLGPNSDEELKKALYKLDKNLGDLIKGVNKTGLPVNIMIVSDHGMANVKTTNFIPIEEVLNDTMFSVIDNGAILNVHPKEGVLIDSVYQYLKQKEKNFKVYKTKDTPGFEYVPENKDWGAIQIIPDFGYYFLRNKIIESRKKSLNTTFGIHGYDPKYKEMHGIFYANGPSFKKGHTIPSVKNIHLYPLMCTILGLDIPDTIDGKISELKDTLRSTD</sequence>
<protein>
    <submittedName>
        <fullName evidence="1">Putative AlkP superfamily pyrophosphatase or phosphodiesterase</fullName>
    </submittedName>
</protein>
<dbReference type="PROSITE" id="PS51257">
    <property type="entry name" value="PROKAR_LIPOPROTEIN"/>
    <property type="match status" value="1"/>
</dbReference>
<dbReference type="Proteomes" id="UP000590442">
    <property type="component" value="Unassembled WGS sequence"/>
</dbReference>
<dbReference type="SUPFAM" id="SSF53649">
    <property type="entry name" value="Alkaline phosphatase-like"/>
    <property type="match status" value="1"/>
</dbReference>
<dbReference type="GO" id="GO:0016787">
    <property type="term" value="F:hydrolase activity"/>
    <property type="evidence" value="ECO:0007669"/>
    <property type="project" value="UniProtKB-ARBA"/>
</dbReference>